<comment type="caution">
    <text evidence="2">The sequence shown here is derived from an EMBL/GenBank/DDBJ whole genome shotgun (WGS) entry which is preliminary data.</text>
</comment>
<dbReference type="EMBL" id="JAEUBD010001178">
    <property type="protein sequence ID" value="KAH3665280.1"/>
    <property type="molecule type" value="Genomic_DNA"/>
</dbReference>
<keyword evidence="3" id="KW-1185">Reference proteome</keyword>
<organism evidence="2 3">
    <name type="scientific">Ogataea polymorpha</name>
    <dbReference type="NCBI Taxonomy" id="460523"/>
    <lineage>
        <taxon>Eukaryota</taxon>
        <taxon>Fungi</taxon>
        <taxon>Dikarya</taxon>
        <taxon>Ascomycota</taxon>
        <taxon>Saccharomycotina</taxon>
        <taxon>Pichiomycetes</taxon>
        <taxon>Pichiales</taxon>
        <taxon>Pichiaceae</taxon>
        <taxon>Ogataea</taxon>
    </lineage>
</organism>
<reference evidence="2" key="1">
    <citation type="journal article" date="2021" name="Open Biol.">
        <title>Shared evolutionary footprints suggest mitochondrial oxidative damage underlies multiple complex I losses in fungi.</title>
        <authorList>
            <person name="Schikora-Tamarit M.A."/>
            <person name="Marcet-Houben M."/>
            <person name="Nosek J."/>
            <person name="Gabaldon T."/>
        </authorList>
    </citation>
    <scope>NUCLEOTIDE SEQUENCE</scope>
    <source>
        <strain evidence="2">NCAIM Y.01608</strain>
    </source>
</reference>
<dbReference type="Proteomes" id="UP000788993">
    <property type="component" value="Unassembled WGS sequence"/>
</dbReference>
<proteinExistence type="predicted"/>
<dbReference type="AlphaFoldDB" id="A0A9P8P4U4"/>
<feature type="region of interest" description="Disordered" evidence="1">
    <location>
        <begin position="146"/>
        <end position="174"/>
    </location>
</feature>
<evidence type="ECO:0000256" key="1">
    <source>
        <dbReference type="SAM" id="MobiDB-lite"/>
    </source>
</evidence>
<evidence type="ECO:0000313" key="2">
    <source>
        <dbReference type="EMBL" id="KAH3665280.1"/>
    </source>
</evidence>
<evidence type="ECO:0000313" key="3">
    <source>
        <dbReference type="Proteomes" id="UP000788993"/>
    </source>
</evidence>
<name>A0A9P8P4U4_9ASCO</name>
<gene>
    <name evidence="2" type="ORF">OGATHE_004095</name>
</gene>
<reference evidence="2" key="2">
    <citation type="submission" date="2021-01" db="EMBL/GenBank/DDBJ databases">
        <authorList>
            <person name="Schikora-Tamarit M.A."/>
        </authorList>
    </citation>
    <scope>NUCLEOTIDE SEQUENCE</scope>
    <source>
        <strain evidence="2">NCAIM Y.01608</strain>
    </source>
</reference>
<sequence length="376" mass="41864">MDEVAVHLARTLGRVGLPLVESAGDVCVPVFQSSETTRQLSFVVQNALHLGLQLPDAEHRQGHELVGGHGGRFGREVGHGGVPGYERVVELARKWHGAALFGNAERPPEIKTHLSVERVAAPEESATQIERECVELVVTLEMETKVDTDTQRRSQDIPDTGDGRPHQGVERKTQNALERLEPVVGAVDGVDVQHGCVLEVLRNMVRILEERDRRRDGKYHVHEKQRDVKLRRHVDGVGDLDEVGIFVFFHLLVEDPRVLVVPGVFLSVRRKELRIDGGVGRGERHVERDVATDSRLRACCFGGKSAIFDPATVFFSTEGSMMDWLEVCTLWLELSGPRRLTAVTMSLENEMPEEAPMNEGGAFEPEAAVEFWTLSM</sequence>
<accession>A0A9P8P4U4</accession>
<protein>
    <submittedName>
        <fullName evidence="2">Uncharacterized protein</fullName>
    </submittedName>
</protein>